<dbReference type="InterPro" id="IPR044991">
    <property type="entry name" value="TET_plant"/>
</dbReference>
<proteinExistence type="inferred from homology"/>
<dbReference type="PANTHER" id="PTHR32191">
    <property type="entry name" value="TETRASPANIN-8-RELATED"/>
    <property type="match status" value="1"/>
</dbReference>
<feature type="transmembrane region" description="Helical" evidence="6">
    <location>
        <begin position="43"/>
        <end position="66"/>
    </location>
</feature>
<keyword evidence="3 6" id="KW-0812">Transmembrane</keyword>
<evidence type="ECO:0000256" key="6">
    <source>
        <dbReference type="SAM" id="Phobius"/>
    </source>
</evidence>
<dbReference type="Gene3D" id="1.10.10.10">
    <property type="entry name" value="Winged helix-like DNA-binding domain superfamily/Winged helix DNA-binding domain"/>
    <property type="match status" value="1"/>
</dbReference>
<keyword evidence="8" id="KW-1185">Reference proteome</keyword>
<dbReference type="InterPro" id="IPR036388">
    <property type="entry name" value="WH-like_DNA-bd_sf"/>
</dbReference>
<feature type="transmembrane region" description="Helical" evidence="6">
    <location>
        <begin position="6"/>
        <end position="31"/>
    </location>
</feature>
<evidence type="ECO:0000313" key="7">
    <source>
        <dbReference type="EMBL" id="KAH0912966.1"/>
    </source>
</evidence>
<accession>A0ABQ8C9E7</accession>
<evidence type="ECO:0000256" key="3">
    <source>
        <dbReference type="ARBA" id="ARBA00022692"/>
    </source>
</evidence>
<comment type="subcellular location">
    <subcellularLocation>
        <location evidence="1">Membrane</location>
        <topology evidence="1">Multi-pass membrane protein</topology>
    </subcellularLocation>
</comment>
<dbReference type="Pfam" id="PF00335">
    <property type="entry name" value="Tetraspanin"/>
    <property type="match status" value="1"/>
</dbReference>
<protein>
    <submittedName>
        <fullName evidence="7">Uncharacterized protein</fullName>
    </submittedName>
</protein>
<dbReference type="PRINTS" id="PR00259">
    <property type="entry name" value="TMFOUR"/>
</dbReference>
<evidence type="ECO:0000256" key="5">
    <source>
        <dbReference type="ARBA" id="ARBA00023136"/>
    </source>
</evidence>
<dbReference type="SMART" id="SM00753">
    <property type="entry name" value="PAM"/>
    <property type="match status" value="1"/>
</dbReference>
<keyword evidence="4 6" id="KW-1133">Transmembrane helix</keyword>
<feature type="transmembrane region" description="Helical" evidence="6">
    <location>
        <begin position="72"/>
        <end position="95"/>
    </location>
</feature>
<dbReference type="EMBL" id="JAGKQM010000009">
    <property type="protein sequence ID" value="KAH0912966.1"/>
    <property type="molecule type" value="Genomic_DNA"/>
</dbReference>
<evidence type="ECO:0000256" key="4">
    <source>
        <dbReference type="ARBA" id="ARBA00022989"/>
    </source>
</evidence>
<feature type="transmembrane region" description="Helical" evidence="6">
    <location>
        <begin position="257"/>
        <end position="275"/>
    </location>
</feature>
<gene>
    <name evidence="7" type="ORF">HID58_036287</name>
</gene>
<comment type="caution">
    <text evidence="7">The sequence shown here is derived from an EMBL/GenBank/DDBJ whole genome shotgun (WGS) entry which is preliminary data.</text>
</comment>
<comment type="similarity">
    <text evidence="2">Belongs to the tetraspanin (TM4SF) family.</text>
</comment>
<sequence length="449" mass="50679">MALANNLTAILNLLALLCSIPITASGIWLASKPDNECVNLLRWPVVVLGVLILLVSACGFIGAYQYKETLLAVYLCCMAILIGLLLVVLIFAFVVTRPDGSYQVPGRGYKEYRLEGFSNWLRENVVDSKKWGKIRACLADTNVCPKLSQQFITADQFFSSSSITPLQACSLLMGRDRMTSSLYHFVPPITIRHSGCCKPPTACGYNFVNPTLWQNPTNMAADADCYLWNNDQSQLCYNCNSCKAGLLGNLRKDWRKANLILIITVVVLICVYVIACSAFRNAQTEDLFRKYKQGWADTKLLYALRYCNPKRERNIRMILKYLIPVKLSIGIIPKDDLLHKYNLHEYISIVQALRKGDIRLLRHALQEHEDRPGKAGAPSLYQRLMKKIYIIQKLSDPARAHQLKLEVECIMPMLIYKNLVKGYLAHKSKVVVLSKQDPFPKLNGKPVGS</sequence>
<dbReference type="InterPro" id="IPR018499">
    <property type="entry name" value="Tetraspanin/Peripherin"/>
</dbReference>
<reference evidence="7 8" key="1">
    <citation type="submission" date="2021-05" db="EMBL/GenBank/DDBJ databases">
        <title>Genome Assembly of Synthetic Allotetraploid Brassica napus Reveals Homoeologous Exchanges between Subgenomes.</title>
        <authorList>
            <person name="Davis J.T."/>
        </authorList>
    </citation>
    <scope>NUCLEOTIDE SEQUENCE [LARGE SCALE GENOMIC DNA]</scope>
    <source>
        <strain evidence="8">cv. Da-Ae</strain>
        <tissue evidence="7">Seedling</tissue>
    </source>
</reference>
<dbReference type="Proteomes" id="UP000824890">
    <property type="component" value="Unassembled WGS sequence"/>
</dbReference>
<organism evidence="7 8">
    <name type="scientific">Brassica napus</name>
    <name type="common">Rape</name>
    <dbReference type="NCBI Taxonomy" id="3708"/>
    <lineage>
        <taxon>Eukaryota</taxon>
        <taxon>Viridiplantae</taxon>
        <taxon>Streptophyta</taxon>
        <taxon>Embryophyta</taxon>
        <taxon>Tracheophyta</taxon>
        <taxon>Spermatophyta</taxon>
        <taxon>Magnoliopsida</taxon>
        <taxon>eudicotyledons</taxon>
        <taxon>Gunneridae</taxon>
        <taxon>Pentapetalae</taxon>
        <taxon>rosids</taxon>
        <taxon>malvids</taxon>
        <taxon>Brassicales</taxon>
        <taxon>Brassicaceae</taxon>
        <taxon>Brassiceae</taxon>
        <taxon>Brassica</taxon>
    </lineage>
</organism>
<keyword evidence="5 6" id="KW-0472">Membrane</keyword>
<evidence type="ECO:0000256" key="2">
    <source>
        <dbReference type="ARBA" id="ARBA00006840"/>
    </source>
</evidence>
<name>A0ABQ8C9E7_BRANA</name>
<evidence type="ECO:0000256" key="1">
    <source>
        <dbReference type="ARBA" id="ARBA00004141"/>
    </source>
</evidence>
<evidence type="ECO:0000313" key="8">
    <source>
        <dbReference type="Proteomes" id="UP000824890"/>
    </source>
</evidence>